<name>A0A3S3RDU1_METS7</name>
<gene>
    <name evidence="2" type="ORF">Metus_1643</name>
</gene>
<dbReference type="GO" id="GO:0006487">
    <property type="term" value="P:protein N-linked glycosylation"/>
    <property type="evidence" value="ECO:0007669"/>
    <property type="project" value="TreeGrafter"/>
</dbReference>
<dbReference type="GO" id="GO:0016020">
    <property type="term" value="C:membrane"/>
    <property type="evidence" value="ECO:0007669"/>
    <property type="project" value="TreeGrafter"/>
</dbReference>
<evidence type="ECO:0000259" key="1">
    <source>
        <dbReference type="Pfam" id="PF00534"/>
    </source>
</evidence>
<accession>A0A3S3RDU1</accession>
<reference evidence="2 3" key="1">
    <citation type="submission" date="2018-12" db="EMBL/GenBank/DDBJ databases">
        <title>The complete genome of the methanogenic archaea of the candidate phylum Verstraetearchaeota, obtained from the metagenome of underground thermal water.</title>
        <authorList>
            <person name="Kadnikov V.V."/>
            <person name="Mardanov A.V."/>
            <person name="Beletsky A.V."/>
            <person name="Karnachuk O.V."/>
            <person name="Ravin N.V."/>
        </authorList>
    </citation>
    <scope>NUCLEOTIDE SEQUENCE [LARGE SCALE GENOMIC DNA]</scope>
    <source>
        <strain evidence="2">Ch88</strain>
    </source>
</reference>
<comment type="caution">
    <text evidence="2">The sequence shown here is derived from an EMBL/GenBank/DDBJ whole genome shotgun (WGS) entry which is preliminary data.</text>
</comment>
<evidence type="ECO:0000313" key="2">
    <source>
        <dbReference type="EMBL" id="RWX72784.1"/>
    </source>
</evidence>
<dbReference type="EMBL" id="RXGA01000004">
    <property type="protein sequence ID" value="RWX72784.1"/>
    <property type="molecule type" value="Genomic_DNA"/>
</dbReference>
<dbReference type="AlphaFoldDB" id="A0A3S3RDU1"/>
<dbReference type="InterPro" id="IPR038013">
    <property type="entry name" value="ALG11"/>
</dbReference>
<evidence type="ECO:0000313" key="3">
    <source>
        <dbReference type="Proteomes" id="UP000288215"/>
    </source>
</evidence>
<sequence length="176" mass="20226">MVCNGINIKFLNDVYVRELMIWQLRIAEKIPELKFKICGAADTQLQKIVLDGIKRKAAEIGLSNVEFHSNLSTSDLKKLLHSSKYFLHTMKNEDFGIAVCEAIASGCIPIVHDSGGPREIVTNRVLRFTTIQEAVNIIRKCEEGYPMDSMRKALLERIFMFSEQHFQERLLKLIWL</sequence>
<dbReference type="PANTHER" id="PTHR45919:SF1">
    <property type="entry name" value="GDP-MAN:MAN(3)GLCNAC(2)-PP-DOL ALPHA-1,2-MANNOSYLTRANSFERASE"/>
    <property type="match status" value="1"/>
</dbReference>
<dbReference type="GO" id="GO:0004377">
    <property type="term" value="F:GDP-Man:Man(3)GlcNAc(2)-PP-Dol alpha-1,2-mannosyltransferase activity"/>
    <property type="evidence" value="ECO:0007669"/>
    <property type="project" value="InterPro"/>
</dbReference>
<dbReference type="SUPFAM" id="SSF53756">
    <property type="entry name" value="UDP-Glycosyltransferase/glycogen phosphorylase"/>
    <property type="match status" value="1"/>
</dbReference>
<protein>
    <recommendedName>
        <fullName evidence="1">Glycosyl transferase family 1 domain-containing protein</fullName>
    </recommendedName>
</protein>
<feature type="domain" description="Glycosyl transferase family 1" evidence="1">
    <location>
        <begin position="26"/>
        <end position="135"/>
    </location>
</feature>
<proteinExistence type="predicted"/>
<organism evidence="2 3">
    <name type="scientific">Methanosuratincola subterraneus</name>
    <dbReference type="NCBI Taxonomy" id="2593994"/>
    <lineage>
        <taxon>Archaea</taxon>
        <taxon>Thermoproteota</taxon>
        <taxon>Methanosuratincolia</taxon>
        <taxon>Candidatus Methanomethylicales</taxon>
        <taxon>Candidatus Methanomethylicaceae</taxon>
        <taxon>Candidatus Methanosuratincola (ex Vanwonterghem et al. 2016)</taxon>
    </lineage>
</organism>
<dbReference type="InterPro" id="IPR001296">
    <property type="entry name" value="Glyco_trans_1"/>
</dbReference>
<dbReference type="Gene3D" id="3.40.50.2000">
    <property type="entry name" value="Glycogen Phosphorylase B"/>
    <property type="match status" value="1"/>
</dbReference>
<dbReference type="PANTHER" id="PTHR45919">
    <property type="entry name" value="GDP-MAN:MAN(3)GLCNAC(2)-PP-DOL ALPHA-1,2-MANNOSYLTRANSFERASE"/>
    <property type="match status" value="1"/>
</dbReference>
<dbReference type="Pfam" id="PF00534">
    <property type="entry name" value="Glycos_transf_1"/>
    <property type="match status" value="1"/>
</dbReference>
<dbReference type="Proteomes" id="UP000288215">
    <property type="component" value="Unassembled WGS sequence"/>
</dbReference>